<organism evidence="3 4">
    <name type="scientific">Nocardioides jejuensis</name>
    <dbReference type="NCBI Taxonomy" id="2502782"/>
    <lineage>
        <taxon>Bacteria</taxon>
        <taxon>Bacillati</taxon>
        <taxon>Actinomycetota</taxon>
        <taxon>Actinomycetes</taxon>
        <taxon>Propionibacteriales</taxon>
        <taxon>Nocardioidaceae</taxon>
        <taxon>Nocardioides</taxon>
    </lineage>
</organism>
<evidence type="ECO:0000259" key="2">
    <source>
        <dbReference type="PROSITE" id="PS50943"/>
    </source>
</evidence>
<dbReference type="Pfam" id="PF01381">
    <property type="entry name" value="HTH_3"/>
    <property type="match status" value="1"/>
</dbReference>
<dbReference type="PROSITE" id="PS50943">
    <property type="entry name" value="HTH_CROC1"/>
    <property type="match status" value="1"/>
</dbReference>
<name>A0A4R1BZP4_9ACTN</name>
<dbReference type="GO" id="GO:0005829">
    <property type="term" value="C:cytosol"/>
    <property type="evidence" value="ECO:0007669"/>
    <property type="project" value="TreeGrafter"/>
</dbReference>
<sequence>MTPPWHDGGRAAGLSSPAQHCRFAMDGIANLQYLRSMRTLPEDSDFYAGIARQVGEQRTLRGLSQRELAELCGTTQSAIARLESGVRPPRLDTLLRLAAALDCELEVTLRPRTRPRTTRRN</sequence>
<protein>
    <submittedName>
        <fullName evidence="3">XRE family transcriptional regulator</fullName>
    </submittedName>
</protein>
<dbReference type="PANTHER" id="PTHR46797">
    <property type="entry name" value="HTH-TYPE TRANSCRIPTIONAL REGULATOR"/>
    <property type="match status" value="1"/>
</dbReference>
<comment type="caution">
    <text evidence="3">The sequence shown here is derived from an EMBL/GenBank/DDBJ whole genome shotgun (WGS) entry which is preliminary data.</text>
</comment>
<dbReference type="SUPFAM" id="SSF47413">
    <property type="entry name" value="lambda repressor-like DNA-binding domains"/>
    <property type="match status" value="1"/>
</dbReference>
<dbReference type="InterPro" id="IPR001387">
    <property type="entry name" value="Cro/C1-type_HTH"/>
</dbReference>
<accession>A0A4R1BZP4</accession>
<dbReference type="AlphaFoldDB" id="A0A4R1BZP4"/>
<reference evidence="3 4" key="1">
    <citation type="submission" date="2019-03" db="EMBL/GenBank/DDBJ databases">
        <authorList>
            <person name="Kim M.K.M."/>
        </authorList>
    </citation>
    <scope>NUCLEOTIDE SEQUENCE [LARGE SCALE GENOMIC DNA]</scope>
    <source>
        <strain evidence="3 4">18JY15-6</strain>
    </source>
</reference>
<dbReference type="CDD" id="cd00093">
    <property type="entry name" value="HTH_XRE"/>
    <property type="match status" value="1"/>
</dbReference>
<proteinExistence type="predicted"/>
<keyword evidence="1" id="KW-0238">DNA-binding</keyword>
<dbReference type="OrthoDB" id="2736385at2"/>
<evidence type="ECO:0000313" key="3">
    <source>
        <dbReference type="EMBL" id="TCJ23640.1"/>
    </source>
</evidence>
<dbReference type="Proteomes" id="UP000295453">
    <property type="component" value="Unassembled WGS sequence"/>
</dbReference>
<dbReference type="EMBL" id="SJZJ01000016">
    <property type="protein sequence ID" value="TCJ23640.1"/>
    <property type="molecule type" value="Genomic_DNA"/>
</dbReference>
<dbReference type="GO" id="GO:0003700">
    <property type="term" value="F:DNA-binding transcription factor activity"/>
    <property type="evidence" value="ECO:0007669"/>
    <property type="project" value="TreeGrafter"/>
</dbReference>
<dbReference type="Gene3D" id="1.10.260.40">
    <property type="entry name" value="lambda repressor-like DNA-binding domains"/>
    <property type="match status" value="1"/>
</dbReference>
<feature type="domain" description="HTH cro/C1-type" evidence="2">
    <location>
        <begin position="56"/>
        <end position="109"/>
    </location>
</feature>
<evidence type="ECO:0000313" key="4">
    <source>
        <dbReference type="Proteomes" id="UP000295453"/>
    </source>
</evidence>
<dbReference type="SMART" id="SM00530">
    <property type="entry name" value="HTH_XRE"/>
    <property type="match status" value="1"/>
</dbReference>
<evidence type="ECO:0000256" key="1">
    <source>
        <dbReference type="ARBA" id="ARBA00023125"/>
    </source>
</evidence>
<keyword evidence="4" id="KW-1185">Reference proteome</keyword>
<dbReference type="GO" id="GO:0003677">
    <property type="term" value="F:DNA binding"/>
    <property type="evidence" value="ECO:0007669"/>
    <property type="project" value="UniProtKB-KW"/>
</dbReference>
<dbReference type="InterPro" id="IPR010982">
    <property type="entry name" value="Lambda_DNA-bd_dom_sf"/>
</dbReference>
<dbReference type="InterPro" id="IPR050807">
    <property type="entry name" value="TransReg_Diox_bact_type"/>
</dbReference>
<gene>
    <name evidence="3" type="ORF">EPD65_10230</name>
</gene>
<dbReference type="PANTHER" id="PTHR46797:SF1">
    <property type="entry name" value="METHYLPHOSPHONATE SYNTHASE"/>
    <property type="match status" value="1"/>
</dbReference>